<dbReference type="InterPro" id="IPR039426">
    <property type="entry name" value="TonB-dep_rcpt-like"/>
</dbReference>
<sequence>MKLSIKGGSTALGLILALSSTAKADPAALTDRVLVEGKAIGSLTAPTVDAAVEAIRETPGGVALVPQEDFDKIFALNLQDMLANVPGVFAKQRFSEEVRLSIRGSGLSRSYHMRGITLLQDGMPLTLADNSSDFQEVDPLSLRYVEVFKGANALRYGAANLGGAVNFVMPTGRTAPVPIILSLEGGSFSTLRGHASYAYADERMDAFVSATGAVSDGYRDHSDMKNARLFGNVGFRVNDDVETRFYLAYNNINQKLPGSLGYAQALDDPRSTLPTFTVGDQARDIQSLRLSNRTVVNLGDQTLTFGVYGTYKKLYHPIFQVIDQTTYEYGVYGEVKSPLAIGPQGGEITLGVTAGHGKTDALRYVNIHGERGALTALGKQGASNLQAYVDGRLGIVQGLSLIAGGQFIHSTRKYEDFLTPALSADKTFDSFSPKFGLLWDLGKSAQVFANISRSYEVPTFAELVQAPIPGFVPLEAQKAWTAELGTRGQAGIWAWDLSLYRASVRNELLQYTVDASIPAATFNAGKTRHQGIEAGLAVTLMEGLTLRQTYTLNDFRFVDDVQFGNNVIAGIPKHLYRAELNFARAGFHITPSIDWAMSKAYVDFANTKKAPGYAVLDVSGGYDFEHGLTIYADGRNLLNKRYISNFGTITDARLPISQAVYYPGDGRAVYVGVKWAFGK</sequence>
<evidence type="ECO:0000313" key="14">
    <source>
        <dbReference type="Proteomes" id="UP001141619"/>
    </source>
</evidence>
<dbReference type="GO" id="GO:0009279">
    <property type="term" value="C:cell outer membrane"/>
    <property type="evidence" value="ECO:0007669"/>
    <property type="project" value="UniProtKB-SubCell"/>
</dbReference>
<gene>
    <name evidence="13" type="ORF">NYP16_05710</name>
</gene>
<dbReference type="Gene3D" id="2.40.170.20">
    <property type="entry name" value="TonB-dependent receptor, beta-barrel domain"/>
    <property type="match status" value="1"/>
</dbReference>
<feature type="signal peptide" evidence="10">
    <location>
        <begin position="1"/>
        <end position="24"/>
    </location>
</feature>
<dbReference type="GO" id="GO:0015344">
    <property type="term" value="F:siderophore uptake transmembrane transporter activity"/>
    <property type="evidence" value="ECO:0007669"/>
    <property type="project" value="TreeGrafter"/>
</dbReference>
<evidence type="ECO:0000259" key="11">
    <source>
        <dbReference type="Pfam" id="PF00593"/>
    </source>
</evidence>
<dbReference type="RefSeq" id="WP_274943152.1">
    <property type="nucleotide sequence ID" value="NZ_JANWOI010000002.1"/>
</dbReference>
<keyword evidence="14" id="KW-1185">Reference proteome</keyword>
<keyword evidence="6 8" id="KW-0472">Membrane</keyword>
<dbReference type="Proteomes" id="UP001141619">
    <property type="component" value="Unassembled WGS sequence"/>
</dbReference>
<name>A0A9X3TXJ0_9PROT</name>
<keyword evidence="4 8" id="KW-0812">Transmembrane</keyword>
<evidence type="ECO:0000256" key="10">
    <source>
        <dbReference type="SAM" id="SignalP"/>
    </source>
</evidence>
<evidence type="ECO:0000256" key="5">
    <source>
        <dbReference type="ARBA" id="ARBA00023077"/>
    </source>
</evidence>
<protein>
    <submittedName>
        <fullName evidence="13">TonB-dependent receptor</fullName>
    </submittedName>
</protein>
<evidence type="ECO:0000313" key="13">
    <source>
        <dbReference type="EMBL" id="MDA5193449.1"/>
    </source>
</evidence>
<evidence type="ECO:0000256" key="6">
    <source>
        <dbReference type="ARBA" id="ARBA00023136"/>
    </source>
</evidence>
<evidence type="ECO:0000256" key="9">
    <source>
        <dbReference type="RuleBase" id="RU003357"/>
    </source>
</evidence>
<keyword evidence="13" id="KW-0675">Receptor</keyword>
<feature type="domain" description="TonB-dependent receptor plug" evidence="12">
    <location>
        <begin position="55"/>
        <end position="164"/>
    </location>
</feature>
<keyword evidence="7 8" id="KW-0998">Cell outer membrane</keyword>
<dbReference type="Pfam" id="PF07715">
    <property type="entry name" value="Plug"/>
    <property type="match status" value="1"/>
</dbReference>
<proteinExistence type="inferred from homology"/>
<dbReference type="GO" id="GO:0044718">
    <property type="term" value="P:siderophore transmembrane transport"/>
    <property type="evidence" value="ECO:0007669"/>
    <property type="project" value="TreeGrafter"/>
</dbReference>
<dbReference type="InterPro" id="IPR000531">
    <property type="entry name" value="Beta-barrel_TonB"/>
</dbReference>
<dbReference type="InterPro" id="IPR036942">
    <property type="entry name" value="Beta-barrel_TonB_sf"/>
</dbReference>
<dbReference type="Pfam" id="PF00593">
    <property type="entry name" value="TonB_dep_Rec_b-barrel"/>
    <property type="match status" value="1"/>
</dbReference>
<dbReference type="PANTHER" id="PTHR30069:SF39">
    <property type="entry name" value="BLL6183 PROTEIN"/>
    <property type="match status" value="1"/>
</dbReference>
<feature type="domain" description="TonB-dependent receptor-like beta-barrel" evidence="11">
    <location>
        <begin position="219"/>
        <end position="637"/>
    </location>
</feature>
<keyword evidence="3 8" id="KW-1134">Transmembrane beta strand</keyword>
<dbReference type="EMBL" id="JANWOI010000002">
    <property type="protein sequence ID" value="MDA5193449.1"/>
    <property type="molecule type" value="Genomic_DNA"/>
</dbReference>
<dbReference type="InterPro" id="IPR012910">
    <property type="entry name" value="Plug_dom"/>
</dbReference>
<dbReference type="AlphaFoldDB" id="A0A9X3TXJ0"/>
<accession>A0A9X3TXJ0</accession>
<dbReference type="InterPro" id="IPR037066">
    <property type="entry name" value="Plug_dom_sf"/>
</dbReference>
<evidence type="ECO:0000259" key="12">
    <source>
        <dbReference type="Pfam" id="PF07715"/>
    </source>
</evidence>
<dbReference type="PROSITE" id="PS52016">
    <property type="entry name" value="TONB_DEPENDENT_REC_3"/>
    <property type="match status" value="1"/>
</dbReference>
<feature type="chain" id="PRO_5040884734" evidence="10">
    <location>
        <begin position="25"/>
        <end position="679"/>
    </location>
</feature>
<evidence type="ECO:0000256" key="4">
    <source>
        <dbReference type="ARBA" id="ARBA00022692"/>
    </source>
</evidence>
<dbReference type="Gene3D" id="2.170.130.10">
    <property type="entry name" value="TonB-dependent receptor, plug domain"/>
    <property type="match status" value="1"/>
</dbReference>
<dbReference type="SUPFAM" id="SSF56935">
    <property type="entry name" value="Porins"/>
    <property type="match status" value="1"/>
</dbReference>
<evidence type="ECO:0000256" key="3">
    <source>
        <dbReference type="ARBA" id="ARBA00022452"/>
    </source>
</evidence>
<dbReference type="PANTHER" id="PTHR30069">
    <property type="entry name" value="TONB-DEPENDENT OUTER MEMBRANE RECEPTOR"/>
    <property type="match status" value="1"/>
</dbReference>
<comment type="subcellular location">
    <subcellularLocation>
        <location evidence="1 8">Cell outer membrane</location>
        <topology evidence="1 8">Multi-pass membrane protein</topology>
    </subcellularLocation>
</comment>
<comment type="similarity">
    <text evidence="8 9">Belongs to the TonB-dependent receptor family.</text>
</comment>
<organism evidence="13 14">
    <name type="scientific">Govanella unica</name>
    <dbReference type="NCBI Taxonomy" id="2975056"/>
    <lineage>
        <taxon>Bacteria</taxon>
        <taxon>Pseudomonadati</taxon>
        <taxon>Pseudomonadota</taxon>
        <taxon>Alphaproteobacteria</taxon>
        <taxon>Emcibacterales</taxon>
        <taxon>Govanellaceae</taxon>
        <taxon>Govanella</taxon>
    </lineage>
</organism>
<keyword evidence="2 8" id="KW-0813">Transport</keyword>
<reference evidence="13" key="2">
    <citation type="journal article" date="2023" name="Syst. Appl. Microbiol.">
        <title>Govania unica gen. nov., sp. nov., a rare biosphere bacterium that represents a novel family in the class Alphaproteobacteria.</title>
        <authorList>
            <person name="Vandamme P."/>
            <person name="Peeters C."/>
            <person name="Hettiarachchi A."/>
            <person name="Cnockaert M."/>
            <person name="Carlier A."/>
        </authorList>
    </citation>
    <scope>NUCLEOTIDE SEQUENCE</scope>
    <source>
        <strain evidence="13">LMG 31809</strain>
    </source>
</reference>
<evidence type="ECO:0000256" key="7">
    <source>
        <dbReference type="ARBA" id="ARBA00023237"/>
    </source>
</evidence>
<evidence type="ECO:0000256" key="1">
    <source>
        <dbReference type="ARBA" id="ARBA00004571"/>
    </source>
</evidence>
<dbReference type="CDD" id="cd01347">
    <property type="entry name" value="ligand_gated_channel"/>
    <property type="match status" value="1"/>
</dbReference>
<evidence type="ECO:0000256" key="2">
    <source>
        <dbReference type="ARBA" id="ARBA00022448"/>
    </source>
</evidence>
<keyword evidence="10" id="KW-0732">Signal</keyword>
<comment type="caution">
    <text evidence="13">The sequence shown here is derived from an EMBL/GenBank/DDBJ whole genome shotgun (WGS) entry which is preliminary data.</text>
</comment>
<reference evidence="13" key="1">
    <citation type="submission" date="2022-08" db="EMBL/GenBank/DDBJ databases">
        <authorList>
            <person name="Vandamme P."/>
            <person name="Hettiarachchi A."/>
            <person name="Peeters C."/>
            <person name="Cnockaert M."/>
            <person name="Carlier A."/>
        </authorList>
    </citation>
    <scope>NUCLEOTIDE SEQUENCE</scope>
    <source>
        <strain evidence="13">LMG 31809</strain>
    </source>
</reference>
<evidence type="ECO:0000256" key="8">
    <source>
        <dbReference type="PROSITE-ProRule" id="PRU01360"/>
    </source>
</evidence>
<keyword evidence="5 9" id="KW-0798">TonB box</keyword>